<proteinExistence type="predicted"/>
<dbReference type="SUPFAM" id="SSF53850">
    <property type="entry name" value="Periplasmic binding protein-like II"/>
    <property type="match status" value="1"/>
</dbReference>
<accession>A0A426TWT8</accession>
<feature type="signal peptide" evidence="1">
    <location>
        <begin position="1"/>
        <end position="24"/>
    </location>
</feature>
<dbReference type="PANTHER" id="PTHR35841:SF1">
    <property type="entry name" value="PHOSPHONATES-BINDING PERIPLASMIC PROTEIN"/>
    <property type="match status" value="1"/>
</dbReference>
<keyword evidence="1" id="KW-0732">Signal</keyword>
<comment type="caution">
    <text evidence="2">The sequence shown here is derived from an EMBL/GenBank/DDBJ whole genome shotgun (WGS) entry which is preliminary data.</text>
</comment>
<dbReference type="Gene3D" id="3.40.190.10">
    <property type="entry name" value="Periplasmic binding protein-like II"/>
    <property type="match status" value="2"/>
</dbReference>
<evidence type="ECO:0000313" key="3">
    <source>
        <dbReference type="Proteomes" id="UP000280307"/>
    </source>
</evidence>
<evidence type="ECO:0000256" key="1">
    <source>
        <dbReference type="SAM" id="SignalP"/>
    </source>
</evidence>
<organism evidence="2 3">
    <name type="scientific">Candidatus Viridilinea halotolerans</name>
    <dbReference type="NCBI Taxonomy" id="2491704"/>
    <lineage>
        <taxon>Bacteria</taxon>
        <taxon>Bacillati</taxon>
        <taxon>Chloroflexota</taxon>
        <taxon>Chloroflexia</taxon>
        <taxon>Chloroflexales</taxon>
        <taxon>Chloroflexineae</taxon>
        <taxon>Oscillochloridaceae</taxon>
        <taxon>Candidatus Viridilinea</taxon>
    </lineage>
</organism>
<name>A0A426TWT8_9CHLR</name>
<evidence type="ECO:0000313" key="2">
    <source>
        <dbReference type="EMBL" id="RRR70072.1"/>
    </source>
</evidence>
<dbReference type="PROSITE" id="PS51257">
    <property type="entry name" value="PROKAR_LIPOPROTEIN"/>
    <property type="match status" value="1"/>
</dbReference>
<dbReference type="EMBL" id="RSAS01000558">
    <property type="protein sequence ID" value="RRR70072.1"/>
    <property type="molecule type" value="Genomic_DNA"/>
</dbReference>
<dbReference type="AlphaFoldDB" id="A0A426TWT8"/>
<dbReference type="Pfam" id="PF12974">
    <property type="entry name" value="Phosphonate-bd"/>
    <property type="match status" value="1"/>
</dbReference>
<dbReference type="PANTHER" id="PTHR35841">
    <property type="entry name" value="PHOSPHONATES-BINDING PERIPLASMIC PROTEIN"/>
    <property type="match status" value="1"/>
</dbReference>
<protein>
    <submittedName>
        <fullName evidence="2">Phosphonate ABC transporter substrate-binding protein</fullName>
    </submittedName>
</protein>
<gene>
    <name evidence="2" type="ORF">EI684_13945</name>
</gene>
<feature type="chain" id="PRO_5019116181" evidence="1">
    <location>
        <begin position="25"/>
        <end position="360"/>
    </location>
</feature>
<reference evidence="2 3" key="1">
    <citation type="submission" date="2018-12" db="EMBL/GenBank/DDBJ databases">
        <title>Genome Sequence of Candidatus Viridilinea halotolerans isolated from saline sulfide-rich spring.</title>
        <authorList>
            <person name="Grouzdev D.S."/>
            <person name="Burganskaya E.I."/>
            <person name="Krutkina M.S."/>
            <person name="Sukhacheva M.V."/>
            <person name="Gorlenko V.M."/>
        </authorList>
    </citation>
    <scope>NUCLEOTIDE SEQUENCE [LARGE SCALE GENOMIC DNA]</scope>
    <source>
        <strain evidence="2">Chok-6</strain>
    </source>
</reference>
<dbReference type="Proteomes" id="UP000280307">
    <property type="component" value="Unassembled WGS sequence"/>
</dbReference>
<sequence>MRSLLALLLIGVTMILSACGGAPAATPSGAPAAAGVPAAATAPTTPVIVAWYPNESGADLKGARDALAEVIGQALNRPVEHQTTTDYIIAIESIVNNNAHVAFFGAEGYVQAHERNDAIVPLVIPSGSDGSEETAVYYSWLAVMRGQEGNYQENGVYALDNIQGKRFSFVSNSSTSGFRVPSSNIVRYFGAMERWNGLTADDLIEGGADAFFADVQFGGSHQGAAVNLITDKVDVASFCDTCVANYVTLVEGTANTVGAVYRVNDAADEPFDKYPGAEFVLIASVPVLNAPFVANSSMLSAEEIQALQAAFTSDAVAANERIFATQAAIDAGFKPLFRKTDAERFLVISDSFFDPIRAMR</sequence>